<proteinExistence type="predicted"/>
<keyword evidence="1" id="KW-0732">Signal</keyword>
<dbReference type="InterPro" id="IPR052820">
    <property type="entry name" value="PhiA_domain"/>
</dbReference>
<keyword evidence="3" id="KW-1185">Reference proteome</keyword>
<evidence type="ECO:0008006" key="4">
    <source>
        <dbReference type="Google" id="ProtNLM"/>
    </source>
</evidence>
<evidence type="ECO:0000256" key="1">
    <source>
        <dbReference type="SAM" id="SignalP"/>
    </source>
</evidence>
<protein>
    <recommendedName>
        <fullName evidence="4">IgE-binding protein</fullName>
    </recommendedName>
</protein>
<name>A0A9P4R5J9_9PLEO</name>
<dbReference type="PANTHER" id="PTHR42047:SF1">
    <property type="entry name" value="PROTEIN, PUTATIVE (AFU_ORTHOLOGUE AFUA_6G03560)-RELATED"/>
    <property type="match status" value="1"/>
</dbReference>
<dbReference type="OrthoDB" id="5430620at2759"/>
<gene>
    <name evidence="2" type="ORF">EJ04DRAFT_508812</name>
</gene>
<sequence length="178" mass="18166">MKTAAAFSALFASAMAQGYFGVMSTRSGSPVHLLPLTARGGKFFLGGGPPSSYCPPEVASACPNGTQTVLAGGDVSVSLGVVVPGGQQIYIAPDATMSYTTPHSAYVPEGSVRDGWTKTEGENFGNLKFEGGLSACPATKQGDGYQVFGQVEGVTLAPECLGFNALTVNATGPGAWEY</sequence>
<feature type="chain" id="PRO_5040432981" description="IgE-binding protein" evidence="1">
    <location>
        <begin position="17"/>
        <end position="178"/>
    </location>
</feature>
<dbReference type="PANTHER" id="PTHR42047">
    <property type="entry name" value="PROTEIN, PUTATIVE (AFU_ORTHOLOGUE AFUA_6G03560)-RELATED"/>
    <property type="match status" value="1"/>
</dbReference>
<comment type="caution">
    <text evidence="2">The sequence shown here is derived from an EMBL/GenBank/DDBJ whole genome shotgun (WGS) entry which is preliminary data.</text>
</comment>
<evidence type="ECO:0000313" key="3">
    <source>
        <dbReference type="Proteomes" id="UP000799444"/>
    </source>
</evidence>
<reference evidence="2" key="1">
    <citation type="journal article" date="2020" name="Stud. Mycol.">
        <title>101 Dothideomycetes genomes: a test case for predicting lifestyles and emergence of pathogens.</title>
        <authorList>
            <person name="Haridas S."/>
            <person name="Albert R."/>
            <person name="Binder M."/>
            <person name="Bloem J."/>
            <person name="Labutti K."/>
            <person name="Salamov A."/>
            <person name="Andreopoulos B."/>
            <person name="Baker S."/>
            <person name="Barry K."/>
            <person name="Bills G."/>
            <person name="Bluhm B."/>
            <person name="Cannon C."/>
            <person name="Castanera R."/>
            <person name="Culley D."/>
            <person name="Daum C."/>
            <person name="Ezra D."/>
            <person name="Gonzalez J."/>
            <person name="Henrissat B."/>
            <person name="Kuo A."/>
            <person name="Liang C."/>
            <person name="Lipzen A."/>
            <person name="Lutzoni F."/>
            <person name="Magnuson J."/>
            <person name="Mondo S."/>
            <person name="Nolan M."/>
            <person name="Ohm R."/>
            <person name="Pangilinan J."/>
            <person name="Park H.-J."/>
            <person name="Ramirez L."/>
            <person name="Alfaro M."/>
            <person name="Sun H."/>
            <person name="Tritt A."/>
            <person name="Yoshinaga Y."/>
            <person name="Zwiers L.-H."/>
            <person name="Turgeon B."/>
            <person name="Goodwin S."/>
            <person name="Spatafora J."/>
            <person name="Crous P."/>
            <person name="Grigoriev I."/>
        </authorList>
    </citation>
    <scope>NUCLEOTIDE SEQUENCE</scope>
    <source>
        <strain evidence="2">CBS 125425</strain>
    </source>
</reference>
<evidence type="ECO:0000313" key="2">
    <source>
        <dbReference type="EMBL" id="KAF2739532.1"/>
    </source>
</evidence>
<feature type="signal peptide" evidence="1">
    <location>
        <begin position="1"/>
        <end position="16"/>
    </location>
</feature>
<accession>A0A9P4R5J9</accession>
<dbReference type="EMBL" id="ML996104">
    <property type="protein sequence ID" value="KAF2739532.1"/>
    <property type="molecule type" value="Genomic_DNA"/>
</dbReference>
<dbReference type="AlphaFoldDB" id="A0A9P4R5J9"/>
<organism evidence="2 3">
    <name type="scientific">Polyplosphaeria fusca</name>
    <dbReference type="NCBI Taxonomy" id="682080"/>
    <lineage>
        <taxon>Eukaryota</taxon>
        <taxon>Fungi</taxon>
        <taxon>Dikarya</taxon>
        <taxon>Ascomycota</taxon>
        <taxon>Pezizomycotina</taxon>
        <taxon>Dothideomycetes</taxon>
        <taxon>Pleosporomycetidae</taxon>
        <taxon>Pleosporales</taxon>
        <taxon>Tetraplosphaeriaceae</taxon>
        <taxon>Polyplosphaeria</taxon>
    </lineage>
</organism>
<dbReference type="Proteomes" id="UP000799444">
    <property type="component" value="Unassembled WGS sequence"/>
</dbReference>